<evidence type="ECO:0000313" key="2">
    <source>
        <dbReference type="Proteomes" id="UP000256478"/>
    </source>
</evidence>
<dbReference type="AlphaFoldDB" id="A0A3E0TRU6"/>
<dbReference type="RefSeq" id="WP_116008373.1">
    <property type="nucleotide sequence ID" value="NZ_QUOU01000001.1"/>
</dbReference>
<gene>
    <name evidence="1" type="ORF">DXX93_12435</name>
</gene>
<proteinExistence type="predicted"/>
<dbReference type="EMBL" id="QUOU01000001">
    <property type="protein sequence ID" value="REL27289.1"/>
    <property type="molecule type" value="Genomic_DNA"/>
</dbReference>
<evidence type="ECO:0000313" key="1">
    <source>
        <dbReference type="EMBL" id="REL27289.1"/>
    </source>
</evidence>
<name>A0A3E0TRU6_9GAMM</name>
<sequence>MAACSGTVQSNGTGRASGKWKAYSKALNHFMSNGQQLCSTKQCQQGNCTFHVSAAQFEAIEVQDPQQVGNKVQISVRGEGSCTCS</sequence>
<reference evidence="1 2" key="1">
    <citation type="submission" date="2018-08" db="EMBL/GenBank/DDBJ databases">
        <title>Thalassotalea euphylliae genome.</title>
        <authorList>
            <person name="Summers S."/>
            <person name="Rice S.A."/>
            <person name="Freckelton M.L."/>
            <person name="Nedved B.T."/>
            <person name="Hadfield M.G."/>
        </authorList>
    </citation>
    <scope>NUCLEOTIDE SEQUENCE [LARGE SCALE GENOMIC DNA]</scope>
    <source>
        <strain evidence="1 2">H1</strain>
    </source>
</reference>
<protein>
    <submittedName>
        <fullName evidence="1">Uncharacterized protein</fullName>
    </submittedName>
</protein>
<dbReference type="Proteomes" id="UP000256478">
    <property type="component" value="Unassembled WGS sequence"/>
</dbReference>
<organism evidence="1 2">
    <name type="scientific">Thalassotalea euphylliae</name>
    <dbReference type="NCBI Taxonomy" id="1655234"/>
    <lineage>
        <taxon>Bacteria</taxon>
        <taxon>Pseudomonadati</taxon>
        <taxon>Pseudomonadota</taxon>
        <taxon>Gammaproteobacteria</taxon>
        <taxon>Alteromonadales</taxon>
        <taxon>Colwelliaceae</taxon>
        <taxon>Thalassotalea</taxon>
    </lineage>
</organism>
<accession>A0A3E0TRU6</accession>
<comment type="caution">
    <text evidence="1">The sequence shown here is derived from an EMBL/GenBank/DDBJ whole genome shotgun (WGS) entry which is preliminary data.</text>
</comment>